<evidence type="ECO:0000313" key="5">
    <source>
        <dbReference type="Proteomes" id="UP000192920"/>
    </source>
</evidence>
<dbReference type="InterPro" id="IPR003812">
    <property type="entry name" value="Fido"/>
</dbReference>
<keyword evidence="5" id="KW-1185">Reference proteome</keyword>
<dbReference type="EMBL" id="FXAG01000030">
    <property type="protein sequence ID" value="SMF53766.1"/>
    <property type="molecule type" value="Genomic_DNA"/>
</dbReference>
<dbReference type="SUPFAM" id="SSF140931">
    <property type="entry name" value="Fic-like"/>
    <property type="match status" value="1"/>
</dbReference>
<feature type="binding site" evidence="1">
    <location>
        <begin position="233"/>
        <end position="240"/>
    </location>
    <ligand>
        <name>ATP</name>
        <dbReference type="ChEBI" id="CHEBI:30616"/>
    </ligand>
</feature>
<evidence type="ECO:0000313" key="4">
    <source>
        <dbReference type="EMBL" id="SMF53766.1"/>
    </source>
</evidence>
<dbReference type="GO" id="GO:0005524">
    <property type="term" value="F:ATP binding"/>
    <property type="evidence" value="ECO:0007669"/>
    <property type="project" value="UniProtKB-KW"/>
</dbReference>
<name>A0A1Y6CBX2_9NEIS</name>
<feature type="domain" description="Fido" evidence="3">
    <location>
        <begin position="150"/>
        <end position="290"/>
    </location>
</feature>
<dbReference type="InterPro" id="IPR036597">
    <property type="entry name" value="Fido-like_dom_sf"/>
</dbReference>
<dbReference type="PANTHER" id="PTHR13504:SF38">
    <property type="entry name" value="FIDO DOMAIN-CONTAINING PROTEIN"/>
    <property type="match status" value="1"/>
</dbReference>
<keyword evidence="1" id="KW-0547">Nucleotide-binding</keyword>
<reference evidence="5" key="1">
    <citation type="submission" date="2017-04" db="EMBL/GenBank/DDBJ databases">
        <authorList>
            <person name="Varghese N."/>
            <person name="Submissions S."/>
        </authorList>
    </citation>
    <scope>NUCLEOTIDE SEQUENCE [LARGE SCALE GENOMIC DNA]</scope>
    <source>
        <strain evidence="5">DSM 22618</strain>
    </source>
</reference>
<accession>A0A1Y6CBX2</accession>
<gene>
    <name evidence="4" type="ORF">SAMN02745746_03826</name>
</gene>
<organism evidence="4 5">
    <name type="scientific">Pseudogulbenkiania subflava DSM 22618</name>
    <dbReference type="NCBI Taxonomy" id="1123014"/>
    <lineage>
        <taxon>Bacteria</taxon>
        <taxon>Pseudomonadati</taxon>
        <taxon>Pseudomonadota</taxon>
        <taxon>Betaproteobacteria</taxon>
        <taxon>Neisseriales</taxon>
        <taxon>Chromobacteriaceae</taxon>
        <taxon>Pseudogulbenkiania</taxon>
    </lineage>
</organism>
<dbReference type="PROSITE" id="PS51459">
    <property type="entry name" value="FIDO"/>
    <property type="match status" value="1"/>
</dbReference>
<dbReference type="InterPro" id="IPR040198">
    <property type="entry name" value="Fido_containing"/>
</dbReference>
<protein>
    <submittedName>
        <fullName evidence="4">Fic family protein</fullName>
    </submittedName>
</protein>
<sequence>MGKPAPTDEDVFPRYIPLSADSRDILVYLEQPLGARKPVGYQHDFLVAYQPNQTWYLPEPLRRQLRKMGDTGQAKLPAGTYGRAILNRLLIDLSWASSHLEGNTYSRLDTRELIEHGTVAQGKAAIETQMILNHKTAIELLVENADTVGFNRYTLFNLHSALSENLLPNPADEGRLRQHGVEIGKSVYRPLSVPTQIGEALDVMLEKANQIGDPFEQSFFIMVHLPYLQPFADINKRTSRLAANLPLIRANLCPLTFLDVSEQAYSRATLGVYELTRIELLRDLYLWAYERSTQEYLAIKQDLSEPDPLRLAYRDLIKRTIREVVLQRDHDPLEMVRRCLSEGVPAADQQNVEALVIEELRRLHEGVLARYGLRPSEFTQWQARQRQT</sequence>
<dbReference type="Pfam" id="PF02661">
    <property type="entry name" value="Fic"/>
    <property type="match status" value="1"/>
</dbReference>
<evidence type="ECO:0000256" key="1">
    <source>
        <dbReference type="PIRSR" id="PIRSR640198-2"/>
    </source>
</evidence>
<dbReference type="STRING" id="1123014.SAMN02745746_03826"/>
<proteinExistence type="predicted"/>
<evidence type="ECO:0000259" key="3">
    <source>
        <dbReference type="PROSITE" id="PS51459"/>
    </source>
</evidence>
<dbReference type="AlphaFoldDB" id="A0A1Y6CBX2"/>
<evidence type="ECO:0000256" key="2">
    <source>
        <dbReference type="PIRSR" id="PIRSR640198-3"/>
    </source>
</evidence>
<dbReference type="PANTHER" id="PTHR13504">
    <property type="entry name" value="FIDO DOMAIN-CONTAINING PROTEIN DDB_G0283145"/>
    <property type="match status" value="1"/>
</dbReference>
<keyword evidence="1" id="KW-0067">ATP-binding</keyword>
<feature type="site" description="Important for autoinhibition of adenylyltransferase activity" evidence="2">
    <location>
        <position position="101"/>
    </location>
</feature>
<dbReference type="Proteomes" id="UP000192920">
    <property type="component" value="Unassembled WGS sequence"/>
</dbReference>
<dbReference type="Gene3D" id="1.10.3290.10">
    <property type="entry name" value="Fido-like domain"/>
    <property type="match status" value="1"/>
</dbReference>